<dbReference type="EMBL" id="BSYO01000004">
    <property type="protein sequence ID" value="GMH03014.1"/>
    <property type="molecule type" value="Genomic_DNA"/>
</dbReference>
<dbReference type="PANTHER" id="PTHR11926:SF1498">
    <property type="entry name" value="GLYCOSYLTRANSFERASE"/>
    <property type="match status" value="1"/>
</dbReference>
<evidence type="ECO:0000256" key="1">
    <source>
        <dbReference type="ARBA" id="ARBA00009995"/>
    </source>
</evidence>
<dbReference type="Gene3D" id="3.40.50.2000">
    <property type="entry name" value="Glycogen Phosphorylase B"/>
    <property type="match status" value="1"/>
</dbReference>
<sequence>MADAYPQANKPHAICVPFPAQGHVNPMMQFGKLLHHKGFHVTFVLTEYNRNRLINSGAATAVPAFPNFRFEAIPDGLPPSCDGNVTQSIPALCDSLNRTCLEPLRDLISKLNDTSYSGVPPVSCIISDGVLSFTFRAAEEFGIPEVVFWTMSACGFLGYAGYRQLRERGLVPLKVAGTATSGDASSAAAISTGFSSSLTMPAVAPSPLTVPPAISPSTVVDTASPTIPVISSYARTTAIGVHSPKVSVSHTPISTSVSTDISGPPSNSSPALMYSLPLVLLFSLPLLSLFKH</sequence>
<reference evidence="2" key="1">
    <citation type="submission" date="2023-05" db="EMBL/GenBank/DDBJ databases">
        <title>Nepenthes gracilis genome sequencing.</title>
        <authorList>
            <person name="Fukushima K."/>
        </authorList>
    </citation>
    <scope>NUCLEOTIDE SEQUENCE</scope>
    <source>
        <strain evidence="2">SING2019-196</strain>
    </source>
</reference>
<dbReference type="PANTHER" id="PTHR11926">
    <property type="entry name" value="GLUCOSYL/GLUCURONOSYL TRANSFERASES"/>
    <property type="match status" value="1"/>
</dbReference>
<protein>
    <submittedName>
        <fullName evidence="2">Uncharacterized protein</fullName>
    </submittedName>
</protein>
<organism evidence="2 3">
    <name type="scientific">Nepenthes gracilis</name>
    <name type="common">Slender pitcher plant</name>
    <dbReference type="NCBI Taxonomy" id="150966"/>
    <lineage>
        <taxon>Eukaryota</taxon>
        <taxon>Viridiplantae</taxon>
        <taxon>Streptophyta</taxon>
        <taxon>Embryophyta</taxon>
        <taxon>Tracheophyta</taxon>
        <taxon>Spermatophyta</taxon>
        <taxon>Magnoliopsida</taxon>
        <taxon>eudicotyledons</taxon>
        <taxon>Gunneridae</taxon>
        <taxon>Pentapetalae</taxon>
        <taxon>Caryophyllales</taxon>
        <taxon>Nepenthaceae</taxon>
        <taxon>Nepenthes</taxon>
    </lineage>
</organism>
<dbReference type="GO" id="GO:0080043">
    <property type="term" value="F:quercetin 3-O-glucosyltransferase activity"/>
    <property type="evidence" value="ECO:0007669"/>
    <property type="project" value="TreeGrafter"/>
</dbReference>
<name>A0AAD3XFM2_NEPGR</name>
<evidence type="ECO:0000313" key="3">
    <source>
        <dbReference type="Proteomes" id="UP001279734"/>
    </source>
</evidence>
<keyword evidence="3" id="KW-1185">Reference proteome</keyword>
<proteinExistence type="inferred from homology"/>
<comment type="caution">
    <text evidence="2">The sequence shown here is derived from an EMBL/GenBank/DDBJ whole genome shotgun (WGS) entry which is preliminary data.</text>
</comment>
<dbReference type="SUPFAM" id="SSF53756">
    <property type="entry name" value="UDP-Glycosyltransferase/glycogen phosphorylase"/>
    <property type="match status" value="1"/>
</dbReference>
<dbReference type="Proteomes" id="UP001279734">
    <property type="component" value="Unassembled WGS sequence"/>
</dbReference>
<dbReference type="AlphaFoldDB" id="A0AAD3XFM2"/>
<evidence type="ECO:0000313" key="2">
    <source>
        <dbReference type="EMBL" id="GMH03014.1"/>
    </source>
</evidence>
<dbReference type="GO" id="GO:0080044">
    <property type="term" value="F:quercetin 7-O-glucosyltransferase activity"/>
    <property type="evidence" value="ECO:0007669"/>
    <property type="project" value="TreeGrafter"/>
</dbReference>
<gene>
    <name evidence="2" type="ORF">Nepgr_004853</name>
</gene>
<comment type="similarity">
    <text evidence="1">Belongs to the UDP-glycosyltransferase family.</text>
</comment>
<accession>A0AAD3XFM2</accession>